<dbReference type="Pfam" id="PF05565">
    <property type="entry name" value="Sipho_Gp157"/>
    <property type="match status" value="1"/>
</dbReference>
<name>A0A806TAR8_LIMFE</name>
<evidence type="ECO:0008006" key="5">
    <source>
        <dbReference type="Google" id="ProtNLM"/>
    </source>
</evidence>
<reference evidence="3 4" key="2">
    <citation type="journal article" name="FEMS Microbiol. Lett.">
        <title>Lactobacillus fermentum 3872 genome sequencing reveals plasmid and chromosomal genes potentially involved in a probiotic activity.</title>
        <authorList>
            <person name="Lehri B."/>
            <person name="Seddon A.M."/>
            <person name="Karlyshev A.V."/>
        </authorList>
    </citation>
    <scope>NUCLEOTIDE SEQUENCE [LARGE SCALE GENOMIC DNA]</scope>
    <source>
        <strain evidence="3 4">3872</strain>
    </source>
</reference>
<protein>
    <recommendedName>
        <fullName evidence="5">Siphovirus Gp157 family protein</fullName>
    </recommendedName>
</protein>
<dbReference type="EMBL" id="CP011536">
    <property type="protein sequence ID" value="AKM51014.1"/>
    <property type="molecule type" value="Genomic_DNA"/>
</dbReference>
<dbReference type="Proteomes" id="UP000016629">
    <property type="component" value="Chromosome"/>
</dbReference>
<organism evidence="3 4">
    <name type="scientific">Limosilactobacillus fermentum 3872</name>
    <dbReference type="NCBI Taxonomy" id="1381124"/>
    <lineage>
        <taxon>Bacteria</taxon>
        <taxon>Bacillati</taxon>
        <taxon>Bacillota</taxon>
        <taxon>Bacilli</taxon>
        <taxon>Lactobacillales</taxon>
        <taxon>Lactobacillaceae</taxon>
        <taxon>Limosilactobacillus</taxon>
    </lineage>
</organism>
<keyword evidence="1" id="KW-0175">Coiled coil</keyword>
<proteinExistence type="predicted"/>
<evidence type="ECO:0000313" key="2">
    <source>
        <dbReference type="EMBL" id="AKM50983.1"/>
    </source>
</evidence>
<dbReference type="EMBL" id="CP011536">
    <property type="protein sequence ID" value="AKM50983.1"/>
    <property type="molecule type" value="Genomic_DNA"/>
</dbReference>
<dbReference type="RefSeq" id="WP_021349136.1">
    <property type="nucleotide sequence ID" value="NZ_CP011536.1"/>
</dbReference>
<evidence type="ECO:0000313" key="3">
    <source>
        <dbReference type="EMBL" id="AKM51014.1"/>
    </source>
</evidence>
<evidence type="ECO:0000256" key="1">
    <source>
        <dbReference type="SAM" id="Coils"/>
    </source>
</evidence>
<reference evidence="3 4" key="1">
    <citation type="journal article" date="2013" name="Genome Announc.">
        <title>Draft Genome Sequence of Lactobacillus fermentum Strain 3872.</title>
        <authorList>
            <person name="Karlyshev A.V."/>
            <person name="Raju K."/>
            <person name="Abramov V.M."/>
        </authorList>
    </citation>
    <scope>NUCLEOTIDE SEQUENCE [LARGE SCALE GENOMIC DNA]</scope>
    <source>
        <strain evidence="3 4">3872</strain>
    </source>
</reference>
<feature type="coiled-coil region" evidence="1">
    <location>
        <begin position="28"/>
        <end position="66"/>
    </location>
</feature>
<dbReference type="AlphaFoldDB" id="A0A806TAR8"/>
<gene>
    <name evidence="2" type="ORF">N573_004330</name>
    <name evidence="3" type="ORF">N573_004485</name>
</gene>
<accession>A0A806TAR8</accession>
<sequence length="162" mass="18576">MKLYELSDAYRELLDRDDLDPQAVVDTLDAIKDEIETKADNIASLIDELQSSAERKKEKAKAWSESARADAQRAKWLKQYLTSELDNAKLKKIETENHLLNVRNFKASTVIDDEDKIPAKYRNYAKYEGMYDVMKQDVYAALKVGKDVPGAHLEPNRNVVIK</sequence>
<dbReference type="InterPro" id="IPR008840">
    <property type="entry name" value="Sipho_Gp157"/>
</dbReference>
<evidence type="ECO:0000313" key="4">
    <source>
        <dbReference type="Proteomes" id="UP000016629"/>
    </source>
</evidence>